<evidence type="ECO:0000256" key="4">
    <source>
        <dbReference type="SAM" id="MobiDB-lite"/>
    </source>
</evidence>
<dbReference type="GO" id="GO:0001817">
    <property type="term" value="P:regulation of cytokine production"/>
    <property type="evidence" value="ECO:0007669"/>
    <property type="project" value="TreeGrafter"/>
</dbReference>
<feature type="compositionally biased region" description="Basic residues" evidence="4">
    <location>
        <begin position="124"/>
        <end position="134"/>
    </location>
</feature>
<dbReference type="InterPro" id="IPR007110">
    <property type="entry name" value="Ig-like_dom"/>
</dbReference>
<accession>A0A7K4M6C7</accession>
<dbReference type="GO" id="GO:0050852">
    <property type="term" value="P:T cell receptor signaling pathway"/>
    <property type="evidence" value="ECO:0007669"/>
    <property type="project" value="TreeGrafter"/>
</dbReference>
<dbReference type="InterPro" id="IPR053896">
    <property type="entry name" value="BTN3A2-like_Ig-C"/>
</dbReference>
<gene>
    <name evidence="6" type="primary">Cd276_1</name>
    <name evidence="6" type="ORF">CRYUND_R15333</name>
</gene>
<name>A0A7K4M6C7_9AVES</name>
<dbReference type="InterPro" id="IPR050504">
    <property type="entry name" value="IgSF_BTN/MOG"/>
</dbReference>
<sequence length="161" mass="16902">VLVSLPAPYSKPSLNLEPNKNLKPGDLVAVTCHASRGYPAATVLWQDGHGGNITENVTTSQVANEEGLFDVHSVLQVSVEPSSTYSCVVRNPVLQQEAQASVTITGKSPGGRHTPTPGAARRGALGHRGTRRLHPGAARGPGLRVPQENPPELRGGGGQRR</sequence>
<dbReference type="PANTHER" id="PTHR24100:SF155">
    <property type="entry name" value="CD276 ANTIGEN"/>
    <property type="match status" value="1"/>
</dbReference>
<keyword evidence="3" id="KW-0393">Immunoglobulin domain</keyword>
<comment type="subcellular location">
    <subcellularLocation>
        <location evidence="1">Membrane</location>
    </subcellularLocation>
</comment>
<dbReference type="PANTHER" id="PTHR24100">
    <property type="entry name" value="BUTYROPHILIN"/>
    <property type="match status" value="1"/>
</dbReference>
<dbReference type="EMBL" id="VWPW01083676">
    <property type="protein sequence ID" value="NWJ12100.1"/>
    <property type="molecule type" value="Genomic_DNA"/>
</dbReference>
<feature type="non-terminal residue" evidence="6">
    <location>
        <position position="1"/>
    </location>
</feature>
<keyword evidence="2" id="KW-0472">Membrane</keyword>
<keyword evidence="7" id="KW-1185">Reference proteome</keyword>
<feature type="domain" description="Ig-like" evidence="5">
    <location>
        <begin position="12"/>
        <end position="105"/>
    </location>
</feature>
<organism evidence="6 7">
    <name type="scientific">Crypturellus undulatus</name>
    <dbReference type="NCBI Taxonomy" id="48396"/>
    <lineage>
        <taxon>Eukaryota</taxon>
        <taxon>Metazoa</taxon>
        <taxon>Chordata</taxon>
        <taxon>Craniata</taxon>
        <taxon>Vertebrata</taxon>
        <taxon>Euteleostomi</taxon>
        <taxon>Archelosauria</taxon>
        <taxon>Archosauria</taxon>
        <taxon>Dinosauria</taxon>
        <taxon>Saurischia</taxon>
        <taxon>Theropoda</taxon>
        <taxon>Coelurosauria</taxon>
        <taxon>Aves</taxon>
        <taxon>Palaeognathae</taxon>
        <taxon>Tinamiformes</taxon>
        <taxon>Tinamidae</taxon>
        <taxon>Crypturellus</taxon>
    </lineage>
</organism>
<dbReference type="GO" id="GO:0005102">
    <property type="term" value="F:signaling receptor binding"/>
    <property type="evidence" value="ECO:0007669"/>
    <property type="project" value="TreeGrafter"/>
</dbReference>
<comment type="caution">
    <text evidence="6">The sequence shown here is derived from an EMBL/GenBank/DDBJ whole genome shotgun (WGS) entry which is preliminary data.</text>
</comment>
<dbReference type="FunFam" id="2.60.40.10:FF:000499">
    <property type="entry name" value="CD276 antigen"/>
    <property type="match status" value="1"/>
</dbReference>
<dbReference type="Gene3D" id="2.60.40.10">
    <property type="entry name" value="Immunoglobulins"/>
    <property type="match status" value="1"/>
</dbReference>
<dbReference type="GO" id="GO:0009897">
    <property type="term" value="C:external side of plasma membrane"/>
    <property type="evidence" value="ECO:0007669"/>
    <property type="project" value="TreeGrafter"/>
</dbReference>
<evidence type="ECO:0000256" key="2">
    <source>
        <dbReference type="ARBA" id="ARBA00023136"/>
    </source>
</evidence>
<feature type="non-terminal residue" evidence="6">
    <location>
        <position position="161"/>
    </location>
</feature>
<evidence type="ECO:0000256" key="3">
    <source>
        <dbReference type="ARBA" id="ARBA00023319"/>
    </source>
</evidence>
<feature type="region of interest" description="Disordered" evidence="4">
    <location>
        <begin position="101"/>
        <end position="161"/>
    </location>
</feature>
<dbReference type="Pfam" id="PF22705">
    <property type="entry name" value="C2-set_3"/>
    <property type="match status" value="1"/>
</dbReference>
<dbReference type="Proteomes" id="UP000534426">
    <property type="component" value="Unassembled WGS sequence"/>
</dbReference>
<dbReference type="PROSITE" id="PS50835">
    <property type="entry name" value="IG_LIKE"/>
    <property type="match status" value="1"/>
</dbReference>
<dbReference type="SMART" id="SM00407">
    <property type="entry name" value="IGc1"/>
    <property type="match status" value="1"/>
</dbReference>
<dbReference type="InterPro" id="IPR013783">
    <property type="entry name" value="Ig-like_fold"/>
</dbReference>
<evidence type="ECO:0000259" key="5">
    <source>
        <dbReference type="PROSITE" id="PS50835"/>
    </source>
</evidence>
<dbReference type="InterPro" id="IPR003597">
    <property type="entry name" value="Ig_C1-set"/>
</dbReference>
<evidence type="ECO:0000256" key="1">
    <source>
        <dbReference type="ARBA" id="ARBA00004370"/>
    </source>
</evidence>
<dbReference type="SUPFAM" id="SSF48726">
    <property type="entry name" value="Immunoglobulin"/>
    <property type="match status" value="1"/>
</dbReference>
<dbReference type="InterPro" id="IPR036179">
    <property type="entry name" value="Ig-like_dom_sf"/>
</dbReference>
<evidence type="ECO:0000313" key="7">
    <source>
        <dbReference type="Proteomes" id="UP000534426"/>
    </source>
</evidence>
<reference evidence="6 7" key="1">
    <citation type="submission" date="2019-09" db="EMBL/GenBank/DDBJ databases">
        <title>Bird 10,000 Genomes (B10K) Project - Family phase.</title>
        <authorList>
            <person name="Zhang G."/>
        </authorList>
    </citation>
    <scope>NUCLEOTIDE SEQUENCE [LARGE SCALE GENOMIC DNA]</scope>
    <source>
        <strain evidence="6">B10K-MSB-37135</strain>
        <tissue evidence="6">Heart</tissue>
    </source>
</reference>
<dbReference type="AlphaFoldDB" id="A0A7K4M6C7"/>
<protein>
    <submittedName>
        <fullName evidence="6">CD276 protein</fullName>
    </submittedName>
</protein>
<evidence type="ECO:0000313" key="6">
    <source>
        <dbReference type="EMBL" id="NWJ12100.1"/>
    </source>
</evidence>
<proteinExistence type="predicted"/>